<dbReference type="EMBL" id="CP030032">
    <property type="protein sequence ID" value="AWV89141.1"/>
    <property type="molecule type" value="Genomic_DNA"/>
</dbReference>
<evidence type="ECO:0000313" key="1">
    <source>
        <dbReference type="EMBL" id="AWV89141.1"/>
    </source>
</evidence>
<dbReference type="CDD" id="cd00060">
    <property type="entry name" value="FHA"/>
    <property type="match status" value="1"/>
</dbReference>
<dbReference type="SMART" id="SM00240">
    <property type="entry name" value="FHA"/>
    <property type="match status" value="1"/>
</dbReference>
<dbReference type="InterPro" id="IPR008984">
    <property type="entry name" value="SMAD_FHA_dom_sf"/>
</dbReference>
<reference evidence="1 2" key="1">
    <citation type="submission" date="2018-06" db="EMBL/GenBank/DDBJ databases">
        <title>Lujinxingia sediminis gen. nov. sp. nov., a new facultative anaerobic member of the class Deltaproteobacteria, and proposal of Lujinxingaceae fam. nov.</title>
        <authorList>
            <person name="Guo L.-Y."/>
            <person name="Li C.-M."/>
            <person name="Wang S."/>
            <person name="Du Z.-J."/>
        </authorList>
    </citation>
    <scope>NUCLEOTIDE SEQUENCE [LARGE SCALE GENOMIC DNA]</scope>
    <source>
        <strain evidence="1 2">FA350</strain>
    </source>
</reference>
<organism evidence="1 2">
    <name type="scientific">Bradymonas sediminis</name>
    <dbReference type="NCBI Taxonomy" id="1548548"/>
    <lineage>
        <taxon>Bacteria</taxon>
        <taxon>Deltaproteobacteria</taxon>
        <taxon>Bradymonadales</taxon>
        <taxon>Bradymonadaceae</taxon>
        <taxon>Bradymonas</taxon>
    </lineage>
</organism>
<keyword evidence="2" id="KW-1185">Reference proteome</keyword>
<dbReference type="PANTHER" id="PTHR23308">
    <property type="entry name" value="NUCLEAR INHIBITOR OF PROTEIN PHOSPHATASE-1"/>
    <property type="match status" value="1"/>
</dbReference>
<dbReference type="PROSITE" id="PS50006">
    <property type="entry name" value="FHA_DOMAIN"/>
    <property type="match status" value="1"/>
</dbReference>
<dbReference type="Pfam" id="PF00498">
    <property type="entry name" value="FHA"/>
    <property type="match status" value="1"/>
</dbReference>
<proteinExistence type="predicted"/>
<gene>
    <name evidence="1" type="ORF">DN745_07240</name>
</gene>
<dbReference type="InterPro" id="IPR050923">
    <property type="entry name" value="Cell_Proc_Reg/RNA_Proc"/>
</dbReference>
<dbReference type="Pfam" id="PF12773">
    <property type="entry name" value="DZR"/>
    <property type="match status" value="1"/>
</dbReference>
<evidence type="ECO:0000313" key="2">
    <source>
        <dbReference type="Proteomes" id="UP000249799"/>
    </source>
</evidence>
<name>A0A2Z4FJG0_9DELT</name>
<dbReference type="KEGG" id="bsed:DN745_07240"/>
<sequence>MKCPNCTLEIPDDAHFCAFCGDPIRRCAPCDLAFGKDVAFCGGCGSGLATKVEPIFERSNAVFQTSPGRPGRSPEEGNPTFMLPAKPEVTDDTLFGYLYDPESPSRRFGLHQGDNTLGAGHNNDIVIERAAISWNHALVICRNAKVFLQDSASTNGTFVNHTRIDRPHQLQNGDSVRFGNVEFHVWLKARFR</sequence>
<dbReference type="Gene3D" id="2.60.200.20">
    <property type="match status" value="1"/>
</dbReference>
<dbReference type="Proteomes" id="UP000249799">
    <property type="component" value="Chromosome"/>
</dbReference>
<dbReference type="AlphaFoldDB" id="A0A2Z4FJG0"/>
<protein>
    <submittedName>
        <fullName evidence="1">Uncharacterized protein</fullName>
    </submittedName>
</protein>
<dbReference type="RefSeq" id="WP_111333407.1">
    <property type="nucleotide sequence ID" value="NZ_CP030032.1"/>
</dbReference>
<dbReference type="SUPFAM" id="SSF49879">
    <property type="entry name" value="SMAD/FHA domain"/>
    <property type="match status" value="1"/>
</dbReference>
<dbReference type="OrthoDB" id="9764015at2"/>
<dbReference type="InterPro" id="IPR025874">
    <property type="entry name" value="DZR"/>
</dbReference>
<accession>A0A2Z4FJG0</accession>
<dbReference type="InterPro" id="IPR000253">
    <property type="entry name" value="FHA_dom"/>
</dbReference>